<protein>
    <submittedName>
        <fullName evidence="1">Uncharacterized protein</fullName>
    </submittedName>
</protein>
<organism evidence="1 2">
    <name type="scientific">Nonomuraea recticatena</name>
    <dbReference type="NCBI Taxonomy" id="46178"/>
    <lineage>
        <taxon>Bacteria</taxon>
        <taxon>Bacillati</taxon>
        <taxon>Actinomycetota</taxon>
        <taxon>Actinomycetes</taxon>
        <taxon>Streptosporangiales</taxon>
        <taxon>Streptosporangiaceae</taxon>
        <taxon>Nonomuraea</taxon>
    </lineage>
</organism>
<dbReference type="Proteomes" id="UP001501666">
    <property type="component" value="Unassembled WGS sequence"/>
</dbReference>
<evidence type="ECO:0000313" key="1">
    <source>
        <dbReference type="EMBL" id="GAA2665364.1"/>
    </source>
</evidence>
<comment type="caution">
    <text evidence="1">The sequence shown here is derived from an EMBL/GenBank/DDBJ whole genome shotgun (WGS) entry which is preliminary data.</text>
</comment>
<reference evidence="1 2" key="1">
    <citation type="journal article" date="2019" name="Int. J. Syst. Evol. Microbiol.">
        <title>The Global Catalogue of Microorganisms (GCM) 10K type strain sequencing project: providing services to taxonomists for standard genome sequencing and annotation.</title>
        <authorList>
            <consortium name="The Broad Institute Genomics Platform"/>
            <consortium name="The Broad Institute Genome Sequencing Center for Infectious Disease"/>
            <person name="Wu L."/>
            <person name="Ma J."/>
        </authorList>
    </citation>
    <scope>NUCLEOTIDE SEQUENCE [LARGE SCALE GENOMIC DNA]</scope>
    <source>
        <strain evidence="1 2">JCM 6835</strain>
    </source>
</reference>
<evidence type="ECO:0000313" key="2">
    <source>
        <dbReference type="Proteomes" id="UP001501666"/>
    </source>
</evidence>
<gene>
    <name evidence="1" type="ORF">GCM10010412_041610</name>
</gene>
<proteinExistence type="predicted"/>
<dbReference type="EMBL" id="BAAATE010000010">
    <property type="protein sequence ID" value="GAA2665364.1"/>
    <property type="molecule type" value="Genomic_DNA"/>
</dbReference>
<keyword evidence="2" id="KW-1185">Reference proteome</keyword>
<sequence>MHKFSGPRSGGRARGTTERILTFGPGRTGLCLKARDEWHIMIAERFGALPETTDGSGNPQAISTEDTIMLRRIFVGAAIASTIFAGTSAAYADYNKPEKDKEVECNQTNSNGGLVPILNQLLNLNNSPVNVNVLGIQNQQFEWCEDQD</sequence>
<accession>A0ABN3S0X4</accession>
<name>A0ABN3S0X4_9ACTN</name>